<keyword evidence="4" id="KW-0808">Transferase</keyword>
<dbReference type="CDD" id="cd03354">
    <property type="entry name" value="LbH_SAT"/>
    <property type="match status" value="1"/>
</dbReference>
<sequence>MDPTRILDNQLRAALYDSCDPVFTDCVLSTVDWQRLHTLLSSDLAAFSSKDPAAHGDPLLVLQSYTAFKAVLHYRLSHAILTAQYPIELSALRLGYAYQLANRGKMQSGIEIHPNASIGERFILDHGWGTVIGETAEIGDDCYILGGVTLGARGIFDNSDDKRHPTLGNRVQVGAFARLFGRIHIGDDTFIGPNCVIKDDIPSNSVVTIRSELQLVRQRKKDTPKTSNSLIHNH</sequence>
<keyword evidence="8" id="KW-1185">Reference proteome</keyword>
<reference evidence="7 8" key="1">
    <citation type="submission" date="2022-10" db="EMBL/GenBank/DDBJ databases">
        <title>paucibacter sp. hw8 Genome sequencing.</title>
        <authorList>
            <person name="Park S."/>
        </authorList>
    </citation>
    <scope>NUCLEOTIDE SEQUENCE [LARGE SCALE GENOMIC DNA]</scope>
    <source>
        <strain evidence="8">hw8</strain>
    </source>
</reference>
<evidence type="ECO:0000256" key="6">
    <source>
        <dbReference type="ARBA" id="ARBA00049486"/>
    </source>
</evidence>
<dbReference type="SUPFAM" id="SSF51161">
    <property type="entry name" value="Trimeric LpxA-like enzymes"/>
    <property type="match status" value="1"/>
</dbReference>
<evidence type="ECO:0000256" key="3">
    <source>
        <dbReference type="ARBA" id="ARBA00022605"/>
    </source>
</evidence>
<evidence type="ECO:0000313" key="8">
    <source>
        <dbReference type="Proteomes" id="UP001219862"/>
    </source>
</evidence>
<keyword evidence="3" id="KW-0028">Amino-acid biosynthesis</keyword>
<keyword evidence="5" id="KW-0012">Acyltransferase</keyword>
<evidence type="ECO:0000256" key="5">
    <source>
        <dbReference type="ARBA" id="ARBA00023315"/>
    </source>
</evidence>
<dbReference type="PANTHER" id="PTHR42811">
    <property type="entry name" value="SERINE ACETYLTRANSFERASE"/>
    <property type="match status" value="1"/>
</dbReference>
<comment type="catalytic activity">
    <reaction evidence="6">
        <text>L-serine + acetyl-CoA = O-acetyl-L-serine + CoA</text>
        <dbReference type="Rhea" id="RHEA:24560"/>
        <dbReference type="ChEBI" id="CHEBI:33384"/>
        <dbReference type="ChEBI" id="CHEBI:57287"/>
        <dbReference type="ChEBI" id="CHEBI:57288"/>
        <dbReference type="ChEBI" id="CHEBI:58340"/>
        <dbReference type="EC" id="2.3.1.30"/>
    </reaction>
</comment>
<evidence type="ECO:0000256" key="2">
    <source>
        <dbReference type="ARBA" id="ARBA00013266"/>
    </source>
</evidence>
<dbReference type="InterPro" id="IPR042122">
    <property type="entry name" value="Ser_AcTrfase_N_sf"/>
</dbReference>
<dbReference type="Gene3D" id="2.160.10.10">
    <property type="entry name" value="Hexapeptide repeat proteins"/>
    <property type="match status" value="1"/>
</dbReference>
<dbReference type="RefSeq" id="WP_273597167.1">
    <property type="nucleotide sequence ID" value="NZ_JAQQXS010000010.1"/>
</dbReference>
<evidence type="ECO:0000256" key="1">
    <source>
        <dbReference type="ARBA" id="ARBA00007274"/>
    </source>
</evidence>
<dbReference type="Pfam" id="PF00132">
    <property type="entry name" value="Hexapep"/>
    <property type="match status" value="1"/>
</dbReference>
<dbReference type="EMBL" id="JAQQXS010000010">
    <property type="protein sequence ID" value="MDC8786053.1"/>
    <property type="molecule type" value="Genomic_DNA"/>
</dbReference>
<dbReference type="InterPro" id="IPR011004">
    <property type="entry name" value="Trimer_LpxA-like_sf"/>
</dbReference>
<protein>
    <recommendedName>
        <fullName evidence="2">serine O-acetyltransferase</fullName>
        <ecNumber evidence="2">2.3.1.30</ecNumber>
    </recommendedName>
</protein>
<evidence type="ECO:0000313" key="7">
    <source>
        <dbReference type="EMBL" id="MDC8786053.1"/>
    </source>
</evidence>
<name>A0ABT5KUM1_9BURK</name>
<organism evidence="7 8">
    <name type="scientific">Roseateles koreensis</name>
    <dbReference type="NCBI Taxonomy" id="2987526"/>
    <lineage>
        <taxon>Bacteria</taxon>
        <taxon>Pseudomonadati</taxon>
        <taxon>Pseudomonadota</taxon>
        <taxon>Betaproteobacteria</taxon>
        <taxon>Burkholderiales</taxon>
        <taxon>Sphaerotilaceae</taxon>
        <taxon>Roseateles</taxon>
    </lineage>
</organism>
<comment type="caution">
    <text evidence="7">The sequence shown here is derived from an EMBL/GenBank/DDBJ whole genome shotgun (WGS) entry which is preliminary data.</text>
</comment>
<dbReference type="InterPro" id="IPR001451">
    <property type="entry name" value="Hexapep"/>
</dbReference>
<dbReference type="InterPro" id="IPR045304">
    <property type="entry name" value="LbH_SAT"/>
</dbReference>
<evidence type="ECO:0000256" key="4">
    <source>
        <dbReference type="ARBA" id="ARBA00022679"/>
    </source>
</evidence>
<gene>
    <name evidence="7" type="ORF">PRZ01_12715</name>
</gene>
<comment type="similarity">
    <text evidence="1">Belongs to the transferase hexapeptide repeat family.</text>
</comment>
<dbReference type="EC" id="2.3.1.30" evidence="2"/>
<dbReference type="Gene3D" id="1.10.3130.10">
    <property type="entry name" value="serine acetyltransferase, domain 1"/>
    <property type="match status" value="1"/>
</dbReference>
<dbReference type="Proteomes" id="UP001219862">
    <property type="component" value="Unassembled WGS sequence"/>
</dbReference>
<proteinExistence type="inferred from homology"/>
<accession>A0ABT5KUM1</accession>